<name>A0A6L5JUA9_RHOTE</name>
<dbReference type="EMBL" id="WIXJ01000001">
    <property type="protein sequence ID" value="MQY50641.1"/>
    <property type="molecule type" value="Genomic_DNA"/>
</dbReference>
<accession>A0A6L5JUA9</accession>
<dbReference type="OrthoDB" id="9155382at2"/>
<dbReference type="Pfam" id="PF07589">
    <property type="entry name" value="PEP-CTERM"/>
    <property type="match status" value="1"/>
</dbReference>
<proteinExistence type="predicted"/>
<evidence type="ECO:0000259" key="2">
    <source>
        <dbReference type="Pfam" id="PF07589"/>
    </source>
</evidence>
<keyword evidence="1" id="KW-0732">Signal</keyword>
<sequence length="183" mass="19000">MKFAHSLIAVALSAAALSAHADSVTPLTTPDWNTFYFADAGSHWLDDFAANAPGNLSFSLSLSGPAWLKVTDLGTTGDVFEVFDNGRSLGLTSAPQLANTQDIGIDFDAAFASRDWSHGQWLLGAGTHVITGLVSRSPVGAGIGGLQVTAVPEPDAYALLLAGLGLLGWAARRRAVRGESVHA</sequence>
<dbReference type="InterPro" id="IPR013424">
    <property type="entry name" value="Ice-binding_C"/>
</dbReference>
<organism evidence="3 4">
    <name type="scientific">Rhodocyclus tenuis</name>
    <name type="common">Rhodospirillum tenue</name>
    <dbReference type="NCBI Taxonomy" id="1066"/>
    <lineage>
        <taxon>Bacteria</taxon>
        <taxon>Pseudomonadati</taxon>
        <taxon>Pseudomonadota</taxon>
        <taxon>Betaproteobacteria</taxon>
        <taxon>Rhodocyclales</taxon>
        <taxon>Rhodocyclaceae</taxon>
        <taxon>Rhodocyclus</taxon>
    </lineage>
</organism>
<dbReference type="NCBIfam" id="TIGR02595">
    <property type="entry name" value="PEP_CTERM"/>
    <property type="match status" value="1"/>
</dbReference>
<protein>
    <submittedName>
        <fullName evidence="3">PEP-CTERM sorting domain-containing protein</fullName>
    </submittedName>
</protein>
<feature type="domain" description="Ice-binding protein C-terminal" evidence="2">
    <location>
        <begin position="150"/>
        <end position="174"/>
    </location>
</feature>
<dbReference type="NCBIfam" id="NF038126">
    <property type="entry name" value="PEP_CTERM_FxDxF"/>
    <property type="match status" value="1"/>
</dbReference>
<gene>
    <name evidence="3" type="ORF">GHK24_02455</name>
</gene>
<evidence type="ECO:0000313" key="4">
    <source>
        <dbReference type="Proteomes" id="UP000480275"/>
    </source>
</evidence>
<dbReference type="AlphaFoldDB" id="A0A6L5JUA9"/>
<evidence type="ECO:0000313" key="3">
    <source>
        <dbReference type="EMBL" id="MQY50641.1"/>
    </source>
</evidence>
<reference evidence="3 4" key="1">
    <citation type="submission" date="2019-10" db="EMBL/GenBank/DDBJ databases">
        <title>Whole-genome sequence of the purple nonsulfur photosynthetic bacterium Rhodocyclus tenuis.</title>
        <authorList>
            <person name="Kyndt J.A."/>
            <person name="Meyer T.E."/>
        </authorList>
    </citation>
    <scope>NUCLEOTIDE SEQUENCE [LARGE SCALE GENOMIC DNA]</scope>
    <source>
        <strain evidence="3 4">DSM 110</strain>
    </source>
</reference>
<feature type="signal peptide" evidence="1">
    <location>
        <begin position="1"/>
        <end position="21"/>
    </location>
</feature>
<evidence type="ECO:0000256" key="1">
    <source>
        <dbReference type="SAM" id="SignalP"/>
    </source>
</evidence>
<comment type="caution">
    <text evidence="3">The sequence shown here is derived from an EMBL/GenBank/DDBJ whole genome shotgun (WGS) entry which is preliminary data.</text>
</comment>
<feature type="chain" id="PRO_5027028039" evidence="1">
    <location>
        <begin position="22"/>
        <end position="183"/>
    </location>
</feature>
<dbReference type="Proteomes" id="UP000480275">
    <property type="component" value="Unassembled WGS sequence"/>
</dbReference>